<evidence type="ECO:0008006" key="7">
    <source>
        <dbReference type="Google" id="ProtNLM"/>
    </source>
</evidence>
<feature type="repeat" description="WD" evidence="3">
    <location>
        <begin position="194"/>
        <end position="211"/>
    </location>
</feature>
<keyword evidence="6" id="KW-1185">Reference proteome</keyword>
<dbReference type="Proteomes" id="UP000494206">
    <property type="component" value="Unassembled WGS sequence"/>
</dbReference>
<dbReference type="PANTHER" id="PTHR19857">
    <property type="entry name" value="MITOCHONDRIAL DIVISION PROTEIN 1-RELATED"/>
    <property type="match status" value="1"/>
</dbReference>
<dbReference type="PROSITE" id="PS50082">
    <property type="entry name" value="WD_REPEATS_2"/>
    <property type="match status" value="1"/>
</dbReference>
<proteinExistence type="predicted"/>
<evidence type="ECO:0000256" key="2">
    <source>
        <dbReference type="ARBA" id="ARBA00022737"/>
    </source>
</evidence>
<dbReference type="PANTHER" id="PTHR19857:SF8">
    <property type="entry name" value="ANGIO-ASSOCIATED MIGRATORY CELL PROTEIN"/>
    <property type="match status" value="1"/>
</dbReference>
<evidence type="ECO:0000256" key="3">
    <source>
        <dbReference type="PROSITE-ProRule" id="PRU00221"/>
    </source>
</evidence>
<organism evidence="5 6">
    <name type="scientific">Caenorhabditis bovis</name>
    <dbReference type="NCBI Taxonomy" id="2654633"/>
    <lineage>
        <taxon>Eukaryota</taxon>
        <taxon>Metazoa</taxon>
        <taxon>Ecdysozoa</taxon>
        <taxon>Nematoda</taxon>
        <taxon>Chromadorea</taxon>
        <taxon>Rhabditida</taxon>
        <taxon>Rhabditina</taxon>
        <taxon>Rhabditomorpha</taxon>
        <taxon>Rhabditoidea</taxon>
        <taxon>Rhabditidae</taxon>
        <taxon>Peloderinae</taxon>
        <taxon>Caenorhabditis</taxon>
    </lineage>
</organism>
<comment type="caution">
    <text evidence="5">The sequence shown here is derived from an EMBL/GenBank/DDBJ whole genome shotgun (WGS) entry which is preliminary data.</text>
</comment>
<keyword evidence="1 3" id="KW-0853">WD repeat</keyword>
<dbReference type="EMBL" id="CADEPM010000003">
    <property type="protein sequence ID" value="CAB3401902.1"/>
    <property type="molecule type" value="Genomic_DNA"/>
</dbReference>
<feature type="region of interest" description="Disordered" evidence="4">
    <location>
        <begin position="19"/>
        <end position="38"/>
    </location>
</feature>
<dbReference type="Pfam" id="PF00400">
    <property type="entry name" value="WD40"/>
    <property type="match status" value="3"/>
</dbReference>
<dbReference type="Gene3D" id="2.130.10.10">
    <property type="entry name" value="YVTN repeat-like/Quinoprotein amine dehydrogenase"/>
    <property type="match status" value="1"/>
</dbReference>
<keyword evidence="2" id="KW-0677">Repeat</keyword>
<evidence type="ECO:0000313" key="5">
    <source>
        <dbReference type="EMBL" id="CAB3401902.1"/>
    </source>
</evidence>
<protein>
    <recommendedName>
        <fullName evidence="7">Anaphase-promoting complex subunit 4 WD40 domain-containing protein</fullName>
    </recommendedName>
</protein>
<dbReference type="InterPro" id="IPR051179">
    <property type="entry name" value="WD_repeat_multifunction"/>
</dbReference>
<evidence type="ECO:0000256" key="1">
    <source>
        <dbReference type="ARBA" id="ARBA00022574"/>
    </source>
</evidence>
<evidence type="ECO:0000256" key="4">
    <source>
        <dbReference type="SAM" id="MobiDB-lite"/>
    </source>
</evidence>
<evidence type="ECO:0000313" key="6">
    <source>
        <dbReference type="Proteomes" id="UP000494206"/>
    </source>
</evidence>
<gene>
    <name evidence="5" type="ORF">CBOVIS_LOCUS4584</name>
</gene>
<feature type="compositionally biased region" description="Acidic residues" evidence="4">
    <location>
        <begin position="19"/>
        <end position="33"/>
    </location>
</feature>
<dbReference type="AlphaFoldDB" id="A0A8S1EM73"/>
<dbReference type="InterPro" id="IPR001680">
    <property type="entry name" value="WD40_rpt"/>
</dbReference>
<accession>A0A8S1EM73</accession>
<name>A0A8S1EM73_9PELO</name>
<dbReference type="InterPro" id="IPR036322">
    <property type="entry name" value="WD40_repeat_dom_sf"/>
</dbReference>
<sequence>MEEESHRMTDDEVAEIIEIDDQDMNYASDDEDQQSTSNAEAMDQIVDDSLMSLQAHSQDCFSIALASNRWLATGGEDDVAFLFDQNVSETEPILKIEHKDSVTAVMFNNSETLLATGDLSGKIVISDIAAKTIRAEIDECSDLEWIKWHHTADILFAGDKDGILWMWLISAKGVAQSKVYAGSGSPCTAGCLLPDGRRILTGYADGVVRLWLLREETSSVLYFHSPITVIDHHVSQTVAVVGTQSGTVNVISTASPDNVLKKVSLLPPPGVNATTITAAGTAKPETDDDEDDVANCVESLAMAPSHPWFAAGRNDGSLCIYEMDSTSPRSMFQSNQMQAISKVIWSMEGNAPYLTVGSIDGTVRVFDARDGSLVKELGNGGDEVLDMLVIGSNPHRIMTAGSGGLVRVFDLN</sequence>
<dbReference type="SUPFAM" id="SSF50978">
    <property type="entry name" value="WD40 repeat-like"/>
    <property type="match status" value="1"/>
</dbReference>
<dbReference type="SMART" id="SM00320">
    <property type="entry name" value="WD40"/>
    <property type="match status" value="8"/>
</dbReference>
<dbReference type="OrthoDB" id="10261640at2759"/>
<reference evidence="5 6" key="1">
    <citation type="submission" date="2020-04" db="EMBL/GenBank/DDBJ databases">
        <authorList>
            <person name="Laetsch R D."/>
            <person name="Stevens L."/>
            <person name="Kumar S."/>
            <person name="Blaxter L. M."/>
        </authorList>
    </citation>
    <scope>NUCLEOTIDE SEQUENCE [LARGE SCALE GENOMIC DNA]</scope>
</reference>
<dbReference type="InterPro" id="IPR015943">
    <property type="entry name" value="WD40/YVTN_repeat-like_dom_sf"/>
</dbReference>